<keyword evidence="5" id="KW-0547">Nucleotide-binding</keyword>
<dbReference type="AlphaFoldDB" id="A0A1H6BWY8"/>
<dbReference type="InterPro" id="IPR004358">
    <property type="entry name" value="Sig_transdc_His_kin-like_C"/>
</dbReference>
<dbReference type="Proteomes" id="UP000236728">
    <property type="component" value="Unassembled WGS sequence"/>
</dbReference>
<dbReference type="GO" id="GO:0005524">
    <property type="term" value="F:ATP binding"/>
    <property type="evidence" value="ECO:0007669"/>
    <property type="project" value="UniProtKB-KW"/>
</dbReference>
<keyword evidence="4" id="KW-0808">Transferase</keyword>
<dbReference type="InterPro" id="IPR005467">
    <property type="entry name" value="His_kinase_dom"/>
</dbReference>
<dbReference type="InterPro" id="IPR003594">
    <property type="entry name" value="HATPase_dom"/>
</dbReference>
<dbReference type="Pfam" id="PF08448">
    <property type="entry name" value="PAS_4"/>
    <property type="match status" value="2"/>
</dbReference>
<evidence type="ECO:0000259" key="9">
    <source>
        <dbReference type="PROSITE" id="PS50109"/>
    </source>
</evidence>
<feature type="domain" description="PAS" evidence="10">
    <location>
        <begin position="1"/>
        <end position="68"/>
    </location>
</feature>
<dbReference type="SUPFAM" id="SSF47384">
    <property type="entry name" value="Homodimeric domain of signal transducing histidine kinase"/>
    <property type="match status" value="1"/>
</dbReference>
<dbReference type="EC" id="2.7.13.3" evidence="2"/>
<keyword evidence="7" id="KW-0067">ATP-binding</keyword>
<dbReference type="Pfam" id="PF00512">
    <property type="entry name" value="HisKA"/>
    <property type="match status" value="1"/>
</dbReference>
<dbReference type="GO" id="GO:0000155">
    <property type="term" value="F:phosphorelay sensor kinase activity"/>
    <property type="evidence" value="ECO:0007669"/>
    <property type="project" value="InterPro"/>
</dbReference>
<dbReference type="SUPFAM" id="SSF55874">
    <property type="entry name" value="ATPase domain of HSP90 chaperone/DNA topoisomerase II/histidine kinase"/>
    <property type="match status" value="1"/>
</dbReference>
<evidence type="ECO:0000256" key="7">
    <source>
        <dbReference type="ARBA" id="ARBA00022840"/>
    </source>
</evidence>
<evidence type="ECO:0000256" key="8">
    <source>
        <dbReference type="ARBA" id="ARBA00023012"/>
    </source>
</evidence>
<evidence type="ECO:0000313" key="12">
    <source>
        <dbReference type="Proteomes" id="UP000236728"/>
    </source>
</evidence>
<dbReference type="PROSITE" id="PS50112">
    <property type="entry name" value="PAS"/>
    <property type="match status" value="1"/>
</dbReference>
<accession>A0A1H6BWY8</accession>
<dbReference type="InterPro" id="IPR036890">
    <property type="entry name" value="HATPase_C_sf"/>
</dbReference>
<name>A0A1H6BWY8_9BACT</name>
<protein>
    <recommendedName>
        <fullName evidence="2">histidine kinase</fullName>
        <ecNumber evidence="2">2.7.13.3</ecNumber>
    </recommendedName>
</protein>
<dbReference type="InterPro" id="IPR013656">
    <property type="entry name" value="PAS_4"/>
</dbReference>
<dbReference type="EMBL" id="FNVA01000008">
    <property type="protein sequence ID" value="SEG65173.1"/>
    <property type="molecule type" value="Genomic_DNA"/>
</dbReference>
<comment type="catalytic activity">
    <reaction evidence="1">
        <text>ATP + protein L-histidine = ADP + protein N-phospho-L-histidine.</text>
        <dbReference type="EC" id="2.7.13.3"/>
    </reaction>
</comment>
<proteinExistence type="predicted"/>
<dbReference type="PROSITE" id="PS50109">
    <property type="entry name" value="HIS_KIN"/>
    <property type="match status" value="1"/>
</dbReference>
<evidence type="ECO:0000256" key="3">
    <source>
        <dbReference type="ARBA" id="ARBA00022553"/>
    </source>
</evidence>
<sequence length="486" mass="54809">MLMELAESLPDGLVIMDRDWRIVYANREARRISRLRDEDLNGPTHWELYPDTIGSLIETAYHEVMFSRKPQTLPAFHYEPFDLWETIHIFPVDGGIALYYRDVTDAHKAEEARDAATREIDRQRQEAEAVYRGAPIGMALYDAKNLRLLRINDRQAEIFDVDAKRAVGMRFEDLVEGVPTGITYMRRAAEGERILNMSLEGALARRPEEHRHWTANYTPVFGEDGEVRAVATATIEVTHQKKSDLALMQSEKLAAVGRLAASIAHEINNPLESVTNLLFLAKSESNNPVVREYLEIADRELRRVSIIANQTLRFHKQPSAPRAVDSDDLYNTVVSLYEGRLRHSAIRVERRRRAERRVVCFEGDIRQVLHNLVSNAIDAMPTGGRLLLRSREATDWASGRDGSAPRKGLVLTVADTGCGIDAMTLKRIFEAFFTTKGMSGTGLGLWISAGIMERHQGSLRVRSSTSPTHHGTVFAVFLPFDAPLSH</sequence>
<feature type="domain" description="Histidine kinase" evidence="9">
    <location>
        <begin position="262"/>
        <end position="482"/>
    </location>
</feature>
<keyword evidence="6" id="KW-0418">Kinase</keyword>
<gene>
    <name evidence="11" type="ORF">SAMN05421819_4015</name>
</gene>
<dbReference type="PRINTS" id="PR00344">
    <property type="entry name" value="BCTRLSENSOR"/>
</dbReference>
<keyword evidence="12" id="KW-1185">Reference proteome</keyword>
<dbReference type="PANTHER" id="PTHR43065:SF10">
    <property type="entry name" value="PEROXIDE STRESS-ACTIVATED HISTIDINE KINASE MAK3"/>
    <property type="match status" value="1"/>
</dbReference>
<evidence type="ECO:0000313" key="11">
    <source>
        <dbReference type="EMBL" id="SEG65173.1"/>
    </source>
</evidence>
<reference evidence="11 12" key="1">
    <citation type="submission" date="2016-10" db="EMBL/GenBank/DDBJ databases">
        <authorList>
            <person name="de Groot N.N."/>
        </authorList>
    </citation>
    <scope>NUCLEOTIDE SEQUENCE [LARGE SCALE GENOMIC DNA]</scope>
    <source>
        <strain evidence="11 12">DSM 22489</strain>
    </source>
</reference>
<dbReference type="Gene3D" id="1.10.287.130">
    <property type="match status" value="1"/>
</dbReference>
<dbReference type="PANTHER" id="PTHR43065">
    <property type="entry name" value="SENSOR HISTIDINE KINASE"/>
    <property type="match status" value="1"/>
</dbReference>
<evidence type="ECO:0000256" key="6">
    <source>
        <dbReference type="ARBA" id="ARBA00022777"/>
    </source>
</evidence>
<dbReference type="InterPro" id="IPR000014">
    <property type="entry name" value="PAS"/>
</dbReference>
<dbReference type="Gene3D" id="3.30.565.10">
    <property type="entry name" value="Histidine kinase-like ATPase, C-terminal domain"/>
    <property type="match status" value="1"/>
</dbReference>
<keyword evidence="8" id="KW-0902">Two-component regulatory system</keyword>
<dbReference type="CDD" id="cd00082">
    <property type="entry name" value="HisKA"/>
    <property type="match status" value="1"/>
</dbReference>
<evidence type="ECO:0000256" key="1">
    <source>
        <dbReference type="ARBA" id="ARBA00000085"/>
    </source>
</evidence>
<dbReference type="InterPro" id="IPR036097">
    <property type="entry name" value="HisK_dim/P_sf"/>
</dbReference>
<organism evidence="11 12">
    <name type="scientific">Bryocella elongata</name>
    <dbReference type="NCBI Taxonomy" id="863522"/>
    <lineage>
        <taxon>Bacteria</taxon>
        <taxon>Pseudomonadati</taxon>
        <taxon>Acidobacteriota</taxon>
        <taxon>Terriglobia</taxon>
        <taxon>Terriglobales</taxon>
        <taxon>Acidobacteriaceae</taxon>
        <taxon>Bryocella</taxon>
    </lineage>
</organism>
<dbReference type="Pfam" id="PF02518">
    <property type="entry name" value="HATPase_c"/>
    <property type="match status" value="1"/>
</dbReference>
<dbReference type="SMART" id="SM00388">
    <property type="entry name" value="HisKA"/>
    <property type="match status" value="1"/>
</dbReference>
<dbReference type="SUPFAM" id="SSF55785">
    <property type="entry name" value="PYP-like sensor domain (PAS domain)"/>
    <property type="match status" value="2"/>
</dbReference>
<evidence type="ECO:0000256" key="2">
    <source>
        <dbReference type="ARBA" id="ARBA00012438"/>
    </source>
</evidence>
<dbReference type="NCBIfam" id="TIGR00229">
    <property type="entry name" value="sensory_box"/>
    <property type="match status" value="1"/>
</dbReference>
<dbReference type="Gene3D" id="3.30.450.20">
    <property type="entry name" value="PAS domain"/>
    <property type="match status" value="2"/>
</dbReference>
<dbReference type="CDD" id="cd00130">
    <property type="entry name" value="PAS"/>
    <property type="match status" value="1"/>
</dbReference>
<evidence type="ECO:0000256" key="4">
    <source>
        <dbReference type="ARBA" id="ARBA00022679"/>
    </source>
</evidence>
<dbReference type="SMART" id="SM00387">
    <property type="entry name" value="HATPase_c"/>
    <property type="match status" value="1"/>
</dbReference>
<dbReference type="InterPro" id="IPR003661">
    <property type="entry name" value="HisK_dim/P_dom"/>
</dbReference>
<keyword evidence="3" id="KW-0597">Phosphoprotein</keyword>
<dbReference type="InterPro" id="IPR035965">
    <property type="entry name" value="PAS-like_dom_sf"/>
</dbReference>
<evidence type="ECO:0000256" key="5">
    <source>
        <dbReference type="ARBA" id="ARBA00022741"/>
    </source>
</evidence>
<evidence type="ECO:0000259" key="10">
    <source>
        <dbReference type="PROSITE" id="PS50112"/>
    </source>
</evidence>